<organism evidence="1">
    <name type="scientific">Oryza glumipatula</name>
    <dbReference type="NCBI Taxonomy" id="40148"/>
    <lineage>
        <taxon>Eukaryota</taxon>
        <taxon>Viridiplantae</taxon>
        <taxon>Streptophyta</taxon>
        <taxon>Embryophyta</taxon>
        <taxon>Tracheophyta</taxon>
        <taxon>Spermatophyta</taxon>
        <taxon>Magnoliopsida</taxon>
        <taxon>Liliopsida</taxon>
        <taxon>Poales</taxon>
        <taxon>Poaceae</taxon>
        <taxon>BOP clade</taxon>
        <taxon>Oryzoideae</taxon>
        <taxon>Oryzeae</taxon>
        <taxon>Oryzinae</taxon>
        <taxon>Oryza</taxon>
    </lineage>
</organism>
<protein>
    <submittedName>
        <fullName evidence="1">Uncharacterized protein</fullName>
    </submittedName>
</protein>
<reference evidence="1" key="1">
    <citation type="submission" date="2015-04" db="UniProtKB">
        <authorList>
            <consortium name="EnsemblPlants"/>
        </authorList>
    </citation>
    <scope>IDENTIFICATION</scope>
</reference>
<sequence>MTSCGELARVWAAIRSGGDPVANDGMQKSTMMWKESKVGGEARRWSLGSRNKDGGEWRGWRAVSSLSSGASIDGVIELKDATTTMDLELEVAGAADGVGLIELTGERG</sequence>
<accession>A0A0E0AC65</accession>
<reference evidence="1" key="2">
    <citation type="submission" date="2018-05" db="EMBL/GenBank/DDBJ databases">
        <title>OgluRS3 (Oryza glumaepatula Reference Sequence Version 3).</title>
        <authorList>
            <person name="Zhang J."/>
            <person name="Kudrna D."/>
            <person name="Lee S."/>
            <person name="Talag J."/>
            <person name="Welchert J."/>
            <person name="Wing R.A."/>
        </authorList>
    </citation>
    <scope>NUCLEOTIDE SEQUENCE [LARGE SCALE GENOMIC DNA]</scope>
</reference>
<evidence type="ECO:0000313" key="1">
    <source>
        <dbReference type="EnsemblPlants" id="OGLUM06G23000.1"/>
    </source>
</evidence>
<proteinExistence type="predicted"/>
<keyword evidence="2" id="KW-1185">Reference proteome</keyword>
<dbReference type="EnsemblPlants" id="OGLUM06G23000.1">
    <property type="protein sequence ID" value="OGLUM06G23000.1"/>
    <property type="gene ID" value="OGLUM06G23000"/>
</dbReference>
<dbReference type="Gramene" id="OGLUM06G23000.1">
    <property type="protein sequence ID" value="OGLUM06G23000.1"/>
    <property type="gene ID" value="OGLUM06G23000"/>
</dbReference>
<dbReference type="HOGENOM" id="CLU_177285_0_0_1"/>
<dbReference type="AlphaFoldDB" id="A0A0E0AC65"/>
<evidence type="ECO:0000313" key="2">
    <source>
        <dbReference type="Proteomes" id="UP000026961"/>
    </source>
</evidence>
<dbReference type="Proteomes" id="UP000026961">
    <property type="component" value="Chromosome 6"/>
</dbReference>
<name>A0A0E0AC65_9ORYZ</name>